<dbReference type="AlphaFoldDB" id="A0A852SQ06"/>
<proteinExistence type="predicted"/>
<feature type="transmembrane region" description="Helical" evidence="2">
    <location>
        <begin position="437"/>
        <end position="456"/>
    </location>
</feature>
<feature type="transmembrane region" description="Helical" evidence="2">
    <location>
        <begin position="69"/>
        <end position="91"/>
    </location>
</feature>
<organism evidence="3 4">
    <name type="scientific">Herbiconiux flava</name>
    <dbReference type="NCBI Taxonomy" id="881268"/>
    <lineage>
        <taxon>Bacteria</taxon>
        <taxon>Bacillati</taxon>
        <taxon>Actinomycetota</taxon>
        <taxon>Actinomycetes</taxon>
        <taxon>Micrococcales</taxon>
        <taxon>Microbacteriaceae</taxon>
        <taxon>Herbiconiux</taxon>
    </lineage>
</organism>
<feature type="transmembrane region" description="Helical" evidence="2">
    <location>
        <begin position="265"/>
        <end position="293"/>
    </location>
</feature>
<keyword evidence="2" id="KW-1133">Transmembrane helix</keyword>
<evidence type="ECO:0000256" key="2">
    <source>
        <dbReference type="SAM" id="Phobius"/>
    </source>
</evidence>
<evidence type="ECO:0000313" key="4">
    <source>
        <dbReference type="Proteomes" id="UP000549913"/>
    </source>
</evidence>
<reference evidence="3 4" key="1">
    <citation type="submission" date="2020-07" db="EMBL/GenBank/DDBJ databases">
        <title>Sequencing the genomes of 1000 actinobacteria strains.</title>
        <authorList>
            <person name="Klenk H.-P."/>
        </authorList>
    </citation>
    <scope>NUCLEOTIDE SEQUENCE [LARGE SCALE GENOMIC DNA]</scope>
    <source>
        <strain evidence="3 4">DSM 26474</strain>
    </source>
</reference>
<comment type="caution">
    <text evidence="3">The sequence shown here is derived from an EMBL/GenBank/DDBJ whole genome shotgun (WGS) entry which is preliminary data.</text>
</comment>
<sequence>MAGTGDGELESLVAELRAENARLRAAAEASAAASAAAGPSAGPDGAPGGSDGAAAVGGRRRWRAGRGRSGASAALIVVGLLVAPLALVANWGQTQLVDTEAFVQTFAPLARDEAVQAFVVSEVMTVVTDEVDFEQTTGEVFDAVGQLGLAPAANSALQALKTPAALGLQSLATSVVTDVVRSPAFADVWEQALRVSHRQLVAALRGDPAAALAISSSGELSVQLAPIVQAVKAALIDQGLSIAEAIPAVDVSIVVARSDSFGQLVLAYGLAVGLGLWLPWICLALLTAGVLLARRRPVAVLRTGVALGLVMLVCGIALRIASLVVVAAIAPRYVPIDAAGVLYDTVTVRVSETVVAFAVLGFTVALIAWVLGPVRPAPAVRAAFASGAARLRSYGDGRAITTGAFGRWLGRNRVAVEVLIGVVAAAVILAVRPIGTGRIVLTAVVALVLLVVVELLQRPPAPAPIDDAEAA</sequence>
<protein>
    <submittedName>
        <fullName evidence="3">Uncharacterized protein</fullName>
    </submittedName>
</protein>
<evidence type="ECO:0000256" key="1">
    <source>
        <dbReference type="SAM" id="MobiDB-lite"/>
    </source>
</evidence>
<feature type="transmembrane region" description="Helical" evidence="2">
    <location>
        <begin position="350"/>
        <end position="371"/>
    </location>
</feature>
<gene>
    <name evidence="3" type="ORF">BJ984_002030</name>
</gene>
<keyword evidence="2" id="KW-0812">Transmembrane</keyword>
<feature type="transmembrane region" description="Helical" evidence="2">
    <location>
        <begin position="414"/>
        <end position="431"/>
    </location>
</feature>
<feature type="region of interest" description="Disordered" evidence="1">
    <location>
        <begin position="36"/>
        <end position="57"/>
    </location>
</feature>
<dbReference type="RefSeq" id="WP_179547924.1">
    <property type="nucleotide sequence ID" value="NZ_BSEW01000002.1"/>
</dbReference>
<dbReference type="Proteomes" id="UP000549913">
    <property type="component" value="Unassembled WGS sequence"/>
</dbReference>
<name>A0A852SQ06_9MICO</name>
<keyword evidence="2" id="KW-0472">Membrane</keyword>
<evidence type="ECO:0000313" key="3">
    <source>
        <dbReference type="EMBL" id="NYD70872.1"/>
    </source>
</evidence>
<accession>A0A852SQ06</accession>
<dbReference type="EMBL" id="JACCBM010000001">
    <property type="protein sequence ID" value="NYD70872.1"/>
    <property type="molecule type" value="Genomic_DNA"/>
</dbReference>
<feature type="transmembrane region" description="Helical" evidence="2">
    <location>
        <begin position="305"/>
        <end position="330"/>
    </location>
</feature>
<keyword evidence="4" id="KW-1185">Reference proteome</keyword>